<dbReference type="Proteomes" id="UP000198935">
    <property type="component" value="Unassembled WGS sequence"/>
</dbReference>
<dbReference type="InterPro" id="IPR016032">
    <property type="entry name" value="Sig_transdc_resp-reg_C-effctor"/>
</dbReference>
<keyword evidence="2 7" id="KW-0597">Phosphoprotein</keyword>
<evidence type="ECO:0000256" key="6">
    <source>
        <dbReference type="ARBA" id="ARBA00023163"/>
    </source>
</evidence>
<evidence type="ECO:0000256" key="1">
    <source>
        <dbReference type="ARBA" id="ARBA00004496"/>
    </source>
</evidence>
<evidence type="ECO:0000256" key="2">
    <source>
        <dbReference type="ARBA" id="ARBA00022553"/>
    </source>
</evidence>
<dbReference type="GO" id="GO:0005829">
    <property type="term" value="C:cytosol"/>
    <property type="evidence" value="ECO:0007669"/>
    <property type="project" value="TreeGrafter"/>
</dbReference>
<evidence type="ECO:0000256" key="3">
    <source>
        <dbReference type="ARBA" id="ARBA00023012"/>
    </source>
</evidence>
<evidence type="ECO:0000256" key="4">
    <source>
        <dbReference type="ARBA" id="ARBA00023015"/>
    </source>
</evidence>
<dbReference type="Gene3D" id="6.10.250.690">
    <property type="match status" value="1"/>
</dbReference>
<proteinExistence type="predicted"/>
<dbReference type="PANTHER" id="PTHR48111:SF52">
    <property type="entry name" value="TRANSCRIPTIONAL REGULATORY PROTEIN YVRH"/>
    <property type="match status" value="1"/>
</dbReference>
<dbReference type="Gene3D" id="1.10.10.10">
    <property type="entry name" value="Winged helix-like DNA-binding domain superfamily/Winged helix DNA-binding domain"/>
    <property type="match status" value="1"/>
</dbReference>
<dbReference type="GO" id="GO:0032993">
    <property type="term" value="C:protein-DNA complex"/>
    <property type="evidence" value="ECO:0007669"/>
    <property type="project" value="TreeGrafter"/>
</dbReference>
<dbReference type="PROSITE" id="PS51755">
    <property type="entry name" value="OMPR_PHOB"/>
    <property type="match status" value="1"/>
</dbReference>
<dbReference type="EMBL" id="FNPI01000001">
    <property type="protein sequence ID" value="SDY05646.1"/>
    <property type="molecule type" value="Genomic_DNA"/>
</dbReference>
<dbReference type="GO" id="GO:0000156">
    <property type="term" value="F:phosphorelay response regulator activity"/>
    <property type="evidence" value="ECO:0007669"/>
    <property type="project" value="TreeGrafter"/>
</dbReference>
<keyword evidence="4" id="KW-0805">Transcription regulation</keyword>
<organism evidence="11 12">
    <name type="scientific">Evansella caseinilytica</name>
    <dbReference type="NCBI Taxonomy" id="1503961"/>
    <lineage>
        <taxon>Bacteria</taxon>
        <taxon>Bacillati</taxon>
        <taxon>Bacillota</taxon>
        <taxon>Bacilli</taxon>
        <taxon>Bacillales</taxon>
        <taxon>Bacillaceae</taxon>
        <taxon>Evansella</taxon>
    </lineage>
</organism>
<dbReference type="InterPro" id="IPR011006">
    <property type="entry name" value="CheY-like_superfamily"/>
</dbReference>
<dbReference type="Gene3D" id="3.40.50.2300">
    <property type="match status" value="1"/>
</dbReference>
<dbReference type="GO" id="GO:0006355">
    <property type="term" value="P:regulation of DNA-templated transcription"/>
    <property type="evidence" value="ECO:0007669"/>
    <property type="project" value="InterPro"/>
</dbReference>
<keyword evidence="3" id="KW-0902">Two-component regulatory system</keyword>
<dbReference type="FunFam" id="3.40.50.2300:FF:000001">
    <property type="entry name" value="DNA-binding response regulator PhoB"/>
    <property type="match status" value="1"/>
</dbReference>
<keyword evidence="5 8" id="KW-0238">DNA-binding</keyword>
<evidence type="ECO:0000259" key="9">
    <source>
        <dbReference type="PROSITE" id="PS50110"/>
    </source>
</evidence>
<dbReference type="Pfam" id="PF00072">
    <property type="entry name" value="Response_reg"/>
    <property type="match status" value="1"/>
</dbReference>
<evidence type="ECO:0000256" key="5">
    <source>
        <dbReference type="ARBA" id="ARBA00023125"/>
    </source>
</evidence>
<dbReference type="GO" id="GO:0000976">
    <property type="term" value="F:transcription cis-regulatory region binding"/>
    <property type="evidence" value="ECO:0007669"/>
    <property type="project" value="TreeGrafter"/>
</dbReference>
<comment type="subcellular location">
    <subcellularLocation>
        <location evidence="1">Cytoplasm</location>
    </subcellularLocation>
</comment>
<evidence type="ECO:0000256" key="8">
    <source>
        <dbReference type="PROSITE-ProRule" id="PRU01091"/>
    </source>
</evidence>
<feature type="DNA-binding region" description="OmpR/PhoB-type" evidence="8">
    <location>
        <begin position="133"/>
        <end position="232"/>
    </location>
</feature>
<dbReference type="InterPro" id="IPR001867">
    <property type="entry name" value="OmpR/PhoB-type_DNA-bd"/>
</dbReference>
<dbReference type="CDD" id="cd17574">
    <property type="entry name" value="REC_OmpR"/>
    <property type="match status" value="1"/>
</dbReference>
<dbReference type="SMART" id="SM00448">
    <property type="entry name" value="REC"/>
    <property type="match status" value="1"/>
</dbReference>
<dbReference type="SUPFAM" id="SSF52172">
    <property type="entry name" value="CheY-like"/>
    <property type="match status" value="1"/>
</dbReference>
<dbReference type="STRING" id="1503961.SAMN05421736_101253"/>
<gene>
    <name evidence="11" type="ORF">SAMN05421736_101253</name>
</gene>
<evidence type="ECO:0000313" key="11">
    <source>
        <dbReference type="EMBL" id="SDY05646.1"/>
    </source>
</evidence>
<keyword evidence="6" id="KW-0804">Transcription</keyword>
<protein>
    <submittedName>
        <fullName evidence="11">DNA-binding response regulator, OmpR family, contains REC and winged-helix (WHTH) domain</fullName>
    </submittedName>
</protein>
<dbReference type="InterPro" id="IPR039420">
    <property type="entry name" value="WalR-like"/>
</dbReference>
<reference evidence="12" key="1">
    <citation type="submission" date="2016-10" db="EMBL/GenBank/DDBJ databases">
        <authorList>
            <person name="Varghese N."/>
            <person name="Submissions S."/>
        </authorList>
    </citation>
    <scope>NUCLEOTIDE SEQUENCE [LARGE SCALE GENOMIC DNA]</scope>
    <source>
        <strain evidence="12">SP</strain>
    </source>
</reference>
<dbReference type="FunFam" id="1.10.10.10:FF:000018">
    <property type="entry name" value="DNA-binding response regulator ResD"/>
    <property type="match status" value="1"/>
</dbReference>
<keyword evidence="12" id="KW-1185">Reference proteome</keyword>
<dbReference type="AlphaFoldDB" id="A0A1H3GQN9"/>
<accession>A0A1H3GQN9</accession>
<dbReference type="InterPro" id="IPR036388">
    <property type="entry name" value="WH-like_DNA-bd_sf"/>
</dbReference>
<evidence type="ECO:0000259" key="10">
    <source>
        <dbReference type="PROSITE" id="PS51755"/>
    </source>
</evidence>
<evidence type="ECO:0000256" key="7">
    <source>
        <dbReference type="PROSITE-ProRule" id="PRU00169"/>
    </source>
</evidence>
<dbReference type="PROSITE" id="PS50110">
    <property type="entry name" value="RESPONSE_REGULATORY"/>
    <property type="match status" value="1"/>
</dbReference>
<dbReference type="PANTHER" id="PTHR48111">
    <property type="entry name" value="REGULATOR OF RPOS"/>
    <property type="match status" value="1"/>
</dbReference>
<dbReference type="CDD" id="cd00383">
    <property type="entry name" value="trans_reg_C"/>
    <property type="match status" value="1"/>
</dbReference>
<dbReference type="SUPFAM" id="SSF46894">
    <property type="entry name" value="C-terminal effector domain of the bipartite response regulators"/>
    <property type="match status" value="1"/>
</dbReference>
<dbReference type="SMART" id="SM00862">
    <property type="entry name" value="Trans_reg_C"/>
    <property type="match status" value="1"/>
</dbReference>
<evidence type="ECO:0000313" key="12">
    <source>
        <dbReference type="Proteomes" id="UP000198935"/>
    </source>
</evidence>
<dbReference type="InterPro" id="IPR001789">
    <property type="entry name" value="Sig_transdc_resp-reg_receiver"/>
</dbReference>
<sequence length="237" mass="27277">MMADDKILIVEDDTDIRELTTLYLEKKGFQVLSAGNGNDALRIVKNDSPQLILLDVLLPGMNGYDICRKIREITESPVLFISCKREAVDKVRGLNAGADDYITKPFDLLELEARVKANLRRNRIQSSQLDTNRKIFRHEHFMIDLNSYEVYVNGKIVPLYKKELQLLVLLVENQNQVFSVEQLYDHIWGVDSFGDMKTVMVHISNLRRKIEKDPAKPVLIHTVRGFGYKFSKPKAVK</sequence>
<feature type="domain" description="OmpR/PhoB-type" evidence="10">
    <location>
        <begin position="133"/>
        <end position="232"/>
    </location>
</feature>
<dbReference type="Pfam" id="PF00486">
    <property type="entry name" value="Trans_reg_C"/>
    <property type="match status" value="1"/>
</dbReference>
<feature type="domain" description="Response regulatory" evidence="9">
    <location>
        <begin position="6"/>
        <end position="119"/>
    </location>
</feature>
<feature type="modified residue" description="4-aspartylphosphate" evidence="7">
    <location>
        <position position="55"/>
    </location>
</feature>
<name>A0A1H3GQN9_9BACI</name>